<accession>A0A1X0D6T1</accession>
<protein>
    <submittedName>
        <fullName evidence="1">Uncharacterized protein</fullName>
    </submittedName>
</protein>
<dbReference type="RefSeq" id="WP_083031971.1">
    <property type="nucleotide sequence ID" value="NZ_AP022618.1"/>
</dbReference>
<keyword evidence="2" id="KW-1185">Reference proteome</keyword>
<name>A0A1X0D6T1_9MYCO</name>
<dbReference type="EMBL" id="MVHS01000038">
    <property type="protein sequence ID" value="ORA68095.1"/>
    <property type="molecule type" value="Genomic_DNA"/>
</dbReference>
<dbReference type="OrthoDB" id="4617508at2"/>
<proteinExistence type="predicted"/>
<dbReference type="Proteomes" id="UP000192801">
    <property type="component" value="Unassembled WGS sequence"/>
</dbReference>
<organism evidence="1 2">
    <name type="scientific">Mycolicibacterium insubricum</name>
    <dbReference type="NCBI Taxonomy" id="444597"/>
    <lineage>
        <taxon>Bacteria</taxon>
        <taxon>Bacillati</taxon>
        <taxon>Actinomycetota</taxon>
        <taxon>Actinomycetes</taxon>
        <taxon>Mycobacteriales</taxon>
        <taxon>Mycobacteriaceae</taxon>
        <taxon>Mycolicibacterium</taxon>
    </lineage>
</organism>
<sequence>MITAGFAVNAGVPGADDLPADAPAELRDTVDRVRGWSGDVARYRYFLCAATGLVRDDPAVLRSVAVLAAWRAGVVRLREDALSRAAGLSPEVTEAALGLPPGTGASFLAGQGLDPFHFPGAEALVGVAGGFRGFGGPWLQPPEEVRTTGTGTVEVRTGSQWWQVSCDVFGARVQSTPAPAPAAPGRLFGRIATSYHLWLYRWQQ</sequence>
<reference evidence="1 2" key="1">
    <citation type="submission" date="2016-12" db="EMBL/GenBank/DDBJ databases">
        <title>The new phylogeny of genus Mycobacterium.</title>
        <authorList>
            <person name="Tortoli E."/>
            <person name="Trovato A."/>
            <person name="Cirillo D.M."/>
        </authorList>
    </citation>
    <scope>NUCLEOTIDE SEQUENCE [LARGE SCALE GENOMIC DNA]</scope>
    <source>
        <strain evidence="1 2">DSM 45130</strain>
    </source>
</reference>
<comment type="caution">
    <text evidence="1">The sequence shown here is derived from an EMBL/GenBank/DDBJ whole genome shotgun (WGS) entry which is preliminary data.</text>
</comment>
<evidence type="ECO:0000313" key="2">
    <source>
        <dbReference type="Proteomes" id="UP000192801"/>
    </source>
</evidence>
<dbReference type="STRING" id="444597.BST26_14800"/>
<gene>
    <name evidence="1" type="ORF">BST26_14800</name>
</gene>
<dbReference type="AlphaFoldDB" id="A0A1X0D6T1"/>
<evidence type="ECO:0000313" key="1">
    <source>
        <dbReference type="EMBL" id="ORA68095.1"/>
    </source>
</evidence>